<dbReference type="InterPro" id="IPR025857">
    <property type="entry name" value="MacB_PCD"/>
</dbReference>
<feature type="transmembrane region" description="Helical" evidence="6">
    <location>
        <begin position="300"/>
        <end position="328"/>
    </location>
</feature>
<sequence>MYELKIALRQVLSRKKQALFSILAVALAVAVITLMMALLSGFQGELIKSSIEDNPHIVINPQDEKEEFIHLYKYNSALISEKEGVIAASPKYIGQVALKYRDNAEGVSLQGVDPVAEEGVMRVSEDVVEGDFTALIHTRYGILLGDQLAKNLKVNVGDRVDAIFPGSKTTSFKVIGLFHTGTSADEVTAYARLDSAQDFFNEPGVVSNIGVRVADPFQADAIASSIEGETGLDAVSWSEANSEILSFLGIQKVSVNIFYFLIYAIAGFGIANTLITVVAQRTREIGILKAMGTSRKSIMAIFLFQSTIIGVIGLMFGTILGYISIIALQNYEIEVPPETYFGLQTLPIEIEPFNFVYAALFAFIVNIFSGIYPARKAAKLDPVKAIESA</sequence>
<dbReference type="RefSeq" id="WP_048121721.1">
    <property type="nucleotide sequence ID" value="NZ_CP009520.1"/>
</dbReference>
<evidence type="ECO:0000256" key="5">
    <source>
        <dbReference type="ARBA" id="ARBA00023136"/>
    </source>
</evidence>
<dbReference type="InterPro" id="IPR051447">
    <property type="entry name" value="Lipoprotein-release_system"/>
</dbReference>
<keyword evidence="5 6" id="KW-0472">Membrane</keyword>
<dbReference type="Pfam" id="PF12704">
    <property type="entry name" value="MacB_PCD"/>
    <property type="match status" value="1"/>
</dbReference>
<gene>
    <name evidence="9" type="ORF">MSVAZ_2517</name>
</gene>
<dbReference type="PANTHER" id="PTHR30489:SF0">
    <property type="entry name" value="LIPOPROTEIN-RELEASING SYSTEM TRANSMEMBRANE PROTEIN LOLE"/>
    <property type="match status" value="1"/>
</dbReference>
<dbReference type="GO" id="GO:0044874">
    <property type="term" value="P:lipoprotein localization to outer membrane"/>
    <property type="evidence" value="ECO:0007669"/>
    <property type="project" value="TreeGrafter"/>
</dbReference>
<dbReference type="AlphaFoldDB" id="A0A0E3LHS6"/>
<dbReference type="EMBL" id="CP009520">
    <property type="protein sequence ID" value="AKB44786.1"/>
    <property type="molecule type" value="Genomic_DNA"/>
</dbReference>
<feature type="domain" description="MacB-like periplasmic core" evidence="8">
    <location>
        <begin position="19"/>
        <end position="227"/>
    </location>
</feature>
<dbReference type="InterPro" id="IPR003838">
    <property type="entry name" value="ABC3_permease_C"/>
</dbReference>
<dbReference type="PANTHER" id="PTHR30489">
    <property type="entry name" value="LIPOPROTEIN-RELEASING SYSTEM TRANSMEMBRANE PROTEIN LOLE"/>
    <property type="match status" value="1"/>
</dbReference>
<evidence type="ECO:0000256" key="2">
    <source>
        <dbReference type="ARBA" id="ARBA00022475"/>
    </source>
</evidence>
<dbReference type="Pfam" id="PF02687">
    <property type="entry name" value="FtsX"/>
    <property type="match status" value="1"/>
</dbReference>
<keyword evidence="4 6" id="KW-1133">Transmembrane helix</keyword>
<evidence type="ECO:0000256" key="6">
    <source>
        <dbReference type="SAM" id="Phobius"/>
    </source>
</evidence>
<dbReference type="HOGENOM" id="CLU_000604_8_1_2"/>
<protein>
    <submittedName>
        <fullName evidence="9">ABC transporter, permease protein</fullName>
    </submittedName>
</protein>
<keyword evidence="3 6" id="KW-0812">Transmembrane</keyword>
<name>A0A0E3LHS6_9EURY</name>
<dbReference type="Proteomes" id="UP000033096">
    <property type="component" value="Chromosome"/>
</dbReference>
<dbReference type="GO" id="GO:0098797">
    <property type="term" value="C:plasma membrane protein complex"/>
    <property type="evidence" value="ECO:0007669"/>
    <property type="project" value="TreeGrafter"/>
</dbReference>
<organism evidence="9 10">
    <name type="scientific">Methanosarcina vacuolata Z-761</name>
    <dbReference type="NCBI Taxonomy" id="1434123"/>
    <lineage>
        <taxon>Archaea</taxon>
        <taxon>Methanobacteriati</taxon>
        <taxon>Methanobacteriota</taxon>
        <taxon>Stenosarchaea group</taxon>
        <taxon>Methanomicrobia</taxon>
        <taxon>Methanosarcinales</taxon>
        <taxon>Methanosarcinaceae</taxon>
        <taxon>Methanosarcina</taxon>
    </lineage>
</organism>
<reference evidence="9 10" key="1">
    <citation type="submission" date="2014-07" db="EMBL/GenBank/DDBJ databases">
        <title>Methanogenic archaea and the global carbon cycle.</title>
        <authorList>
            <person name="Henriksen J.R."/>
            <person name="Luke J."/>
            <person name="Reinhart S."/>
            <person name="Benedict M.N."/>
            <person name="Youngblut N.D."/>
            <person name="Metcalf M.E."/>
            <person name="Whitaker R.J."/>
            <person name="Metcalf W.W."/>
        </authorList>
    </citation>
    <scope>NUCLEOTIDE SEQUENCE [LARGE SCALE GENOMIC DNA]</scope>
    <source>
        <strain evidence="9 10">Z-761</strain>
    </source>
</reference>
<evidence type="ECO:0000256" key="3">
    <source>
        <dbReference type="ARBA" id="ARBA00022692"/>
    </source>
</evidence>
<evidence type="ECO:0000256" key="1">
    <source>
        <dbReference type="ARBA" id="ARBA00004651"/>
    </source>
</evidence>
<dbReference type="KEGG" id="mvc:MSVAZ_2517"/>
<dbReference type="PATRIC" id="fig|1434123.4.peg.3075"/>
<keyword evidence="10" id="KW-1185">Reference proteome</keyword>
<evidence type="ECO:0000259" key="7">
    <source>
        <dbReference type="Pfam" id="PF02687"/>
    </source>
</evidence>
<accession>A0A0E3LHS6</accession>
<feature type="transmembrane region" description="Helical" evidence="6">
    <location>
        <begin position="20"/>
        <end position="42"/>
    </location>
</feature>
<feature type="domain" description="ABC3 transporter permease C-terminal" evidence="7">
    <location>
        <begin position="256"/>
        <end position="382"/>
    </location>
</feature>
<evidence type="ECO:0000259" key="8">
    <source>
        <dbReference type="Pfam" id="PF12704"/>
    </source>
</evidence>
<evidence type="ECO:0000313" key="10">
    <source>
        <dbReference type="Proteomes" id="UP000033096"/>
    </source>
</evidence>
<keyword evidence="2" id="KW-1003">Cell membrane</keyword>
<dbReference type="GeneID" id="24811008"/>
<proteinExistence type="predicted"/>
<feature type="transmembrane region" description="Helical" evidence="6">
    <location>
        <begin position="257"/>
        <end position="279"/>
    </location>
</feature>
<dbReference type="STRING" id="1434123.MSVAZ_2517"/>
<evidence type="ECO:0000256" key="4">
    <source>
        <dbReference type="ARBA" id="ARBA00022989"/>
    </source>
</evidence>
<comment type="subcellular location">
    <subcellularLocation>
        <location evidence="1">Cell membrane</location>
        <topology evidence="1">Multi-pass membrane protein</topology>
    </subcellularLocation>
</comment>
<evidence type="ECO:0000313" key="9">
    <source>
        <dbReference type="EMBL" id="AKB44786.1"/>
    </source>
</evidence>
<feature type="transmembrane region" description="Helical" evidence="6">
    <location>
        <begin position="355"/>
        <end position="374"/>
    </location>
</feature>